<dbReference type="EMBL" id="JAGIZQ010000001">
    <property type="protein sequence ID" value="KAH6649302.1"/>
    <property type="molecule type" value="Genomic_DNA"/>
</dbReference>
<reference evidence="1 2" key="1">
    <citation type="journal article" date="2021" name="Nat. Commun.">
        <title>Genetic determinants of endophytism in the Arabidopsis root mycobiome.</title>
        <authorList>
            <person name="Mesny F."/>
            <person name="Miyauchi S."/>
            <person name="Thiergart T."/>
            <person name="Pickel B."/>
            <person name="Atanasova L."/>
            <person name="Karlsson M."/>
            <person name="Huettel B."/>
            <person name="Barry K.W."/>
            <person name="Haridas S."/>
            <person name="Chen C."/>
            <person name="Bauer D."/>
            <person name="Andreopoulos W."/>
            <person name="Pangilinan J."/>
            <person name="LaButti K."/>
            <person name="Riley R."/>
            <person name="Lipzen A."/>
            <person name="Clum A."/>
            <person name="Drula E."/>
            <person name="Henrissat B."/>
            <person name="Kohler A."/>
            <person name="Grigoriev I.V."/>
            <person name="Martin F.M."/>
            <person name="Hacquard S."/>
        </authorList>
    </citation>
    <scope>NUCLEOTIDE SEQUENCE [LARGE SCALE GENOMIC DNA]</scope>
    <source>
        <strain evidence="1 2">MPI-SDFR-AT-0079</strain>
    </source>
</reference>
<keyword evidence="2" id="KW-1185">Reference proteome</keyword>
<gene>
    <name evidence="1" type="ORF">F5144DRAFT_596883</name>
</gene>
<evidence type="ECO:0000313" key="2">
    <source>
        <dbReference type="Proteomes" id="UP000724584"/>
    </source>
</evidence>
<comment type="caution">
    <text evidence="1">The sequence shown here is derived from an EMBL/GenBank/DDBJ whole genome shotgun (WGS) entry which is preliminary data.</text>
</comment>
<name>A0ACB7PKJ6_9PEZI</name>
<dbReference type="Proteomes" id="UP000724584">
    <property type="component" value="Unassembled WGS sequence"/>
</dbReference>
<accession>A0ACB7PKJ6</accession>
<protein>
    <submittedName>
        <fullName evidence="1">Uncharacterized protein</fullName>
    </submittedName>
</protein>
<proteinExistence type="predicted"/>
<organism evidence="1 2">
    <name type="scientific">Chaetomium tenue</name>
    <dbReference type="NCBI Taxonomy" id="1854479"/>
    <lineage>
        <taxon>Eukaryota</taxon>
        <taxon>Fungi</taxon>
        <taxon>Dikarya</taxon>
        <taxon>Ascomycota</taxon>
        <taxon>Pezizomycotina</taxon>
        <taxon>Sordariomycetes</taxon>
        <taxon>Sordariomycetidae</taxon>
        <taxon>Sordariales</taxon>
        <taxon>Chaetomiaceae</taxon>
        <taxon>Chaetomium</taxon>
    </lineage>
</organism>
<sequence>MKAVFTTMLATLATSVAAAPFSQSANTKAVTVTREHVNYILVLFKNSDVTVDPYQDEVDSVENPADVLG</sequence>
<evidence type="ECO:0000313" key="1">
    <source>
        <dbReference type="EMBL" id="KAH6649302.1"/>
    </source>
</evidence>